<keyword evidence="3 10" id="KW-0237">DNA synthesis</keyword>
<comment type="similarity">
    <text evidence="1 11">Belongs to the thymidine kinase family.</text>
</comment>
<evidence type="ECO:0000256" key="9">
    <source>
        <dbReference type="PIRSR" id="PIRSR035805-2"/>
    </source>
</evidence>
<accession>A0A968GIN0</accession>
<evidence type="ECO:0000256" key="3">
    <source>
        <dbReference type="ARBA" id="ARBA00022634"/>
    </source>
</evidence>
<dbReference type="InterPro" id="IPR001267">
    <property type="entry name" value="Thymidine_kinase"/>
</dbReference>
<dbReference type="Proteomes" id="UP000778951">
    <property type="component" value="Unassembled WGS sequence"/>
</dbReference>
<reference evidence="12" key="1">
    <citation type="submission" date="2020-03" db="EMBL/GenBank/DDBJ databases">
        <title>Spirochaetal bacteria isolated from arthropods constitute a novel genus Entomospira genus novum within the order Spirochaetales.</title>
        <authorList>
            <person name="Grana-Miraglia L."/>
            <person name="Sikutova S."/>
            <person name="Fingerle V."/>
            <person name="Sing A."/>
            <person name="Castillo-Ramirez S."/>
            <person name="Margos G."/>
            <person name="Rudolf I."/>
        </authorList>
    </citation>
    <scope>NUCLEOTIDE SEQUENCE</scope>
    <source>
        <strain evidence="12">BR149</strain>
    </source>
</reference>
<dbReference type="Gene3D" id="3.40.50.300">
    <property type="entry name" value="P-loop containing nucleotide triphosphate hydrolases"/>
    <property type="match status" value="1"/>
</dbReference>
<dbReference type="GO" id="GO:0071897">
    <property type="term" value="P:DNA biosynthetic process"/>
    <property type="evidence" value="ECO:0007669"/>
    <property type="project" value="UniProtKB-KW"/>
</dbReference>
<name>A0A968GIN0_9SPIO</name>
<dbReference type="GO" id="GO:0004797">
    <property type="term" value="F:thymidine kinase activity"/>
    <property type="evidence" value="ECO:0007669"/>
    <property type="project" value="UniProtKB-EC"/>
</dbReference>
<protein>
    <recommendedName>
        <fullName evidence="2 10">Thymidine kinase</fullName>
        <ecNumber evidence="2 10">2.7.1.21</ecNumber>
    </recommendedName>
</protein>
<dbReference type="EMBL" id="JAATLM010000001">
    <property type="protein sequence ID" value="NIZ69360.1"/>
    <property type="molecule type" value="Genomic_DNA"/>
</dbReference>
<proteinExistence type="inferred from homology"/>
<dbReference type="AlphaFoldDB" id="A0A968GIN0"/>
<dbReference type="PANTHER" id="PTHR11441:SF0">
    <property type="entry name" value="THYMIDINE KINASE, CYTOSOLIC"/>
    <property type="match status" value="1"/>
</dbReference>
<evidence type="ECO:0000256" key="10">
    <source>
        <dbReference type="RuleBase" id="RU000544"/>
    </source>
</evidence>
<evidence type="ECO:0000256" key="5">
    <source>
        <dbReference type="ARBA" id="ARBA00022741"/>
    </source>
</evidence>
<organism evidence="12 13">
    <name type="scientific">Entomospira culicis</name>
    <dbReference type="NCBI Taxonomy" id="2719989"/>
    <lineage>
        <taxon>Bacteria</taxon>
        <taxon>Pseudomonadati</taxon>
        <taxon>Spirochaetota</taxon>
        <taxon>Spirochaetia</taxon>
        <taxon>Spirochaetales</taxon>
        <taxon>Spirochaetaceae</taxon>
        <taxon>Entomospira</taxon>
    </lineage>
</organism>
<dbReference type="Pfam" id="PF00265">
    <property type="entry name" value="TK"/>
    <property type="match status" value="1"/>
</dbReference>
<dbReference type="GO" id="GO:0005524">
    <property type="term" value="F:ATP binding"/>
    <property type="evidence" value="ECO:0007669"/>
    <property type="project" value="UniProtKB-KW"/>
</dbReference>
<comment type="caution">
    <text evidence="12">The sequence shown here is derived from an EMBL/GenBank/DDBJ whole genome shotgun (WGS) entry which is preliminary data.</text>
</comment>
<feature type="binding site" evidence="9">
    <location>
        <position position="188"/>
    </location>
    <ligand>
        <name>substrate</name>
    </ligand>
</feature>
<evidence type="ECO:0000256" key="6">
    <source>
        <dbReference type="ARBA" id="ARBA00022777"/>
    </source>
</evidence>
<evidence type="ECO:0000256" key="7">
    <source>
        <dbReference type="ARBA" id="ARBA00022840"/>
    </source>
</evidence>
<evidence type="ECO:0000313" key="12">
    <source>
        <dbReference type="EMBL" id="NIZ69360.1"/>
    </source>
</evidence>
<dbReference type="InterPro" id="IPR027417">
    <property type="entry name" value="P-loop_NTPase"/>
</dbReference>
<gene>
    <name evidence="12" type="ORF">HCT48_03915</name>
</gene>
<comment type="catalytic activity">
    <reaction evidence="10">
        <text>thymidine + ATP = dTMP + ADP + H(+)</text>
        <dbReference type="Rhea" id="RHEA:19129"/>
        <dbReference type="ChEBI" id="CHEBI:15378"/>
        <dbReference type="ChEBI" id="CHEBI:17748"/>
        <dbReference type="ChEBI" id="CHEBI:30616"/>
        <dbReference type="ChEBI" id="CHEBI:63528"/>
        <dbReference type="ChEBI" id="CHEBI:456216"/>
        <dbReference type="EC" id="2.7.1.21"/>
    </reaction>
</comment>
<dbReference type="GO" id="GO:0046104">
    <property type="term" value="P:thymidine metabolic process"/>
    <property type="evidence" value="ECO:0007669"/>
    <property type="project" value="TreeGrafter"/>
</dbReference>
<evidence type="ECO:0000256" key="2">
    <source>
        <dbReference type="ARBA" id="ARBA00012118"/>
    </source>
</evidence>
<dbReference type="PIRSF" id="PIRSF035805">
    <property type="entry name" value="TK_cell"/>
    <property type="match status" value="1"/>
</dbReference>
<keyword evidence="13" id="KW-1185">Reference proteome</keyword>
<dbReference type="SUPFAM" id="SSF52540">
    <property type="entry name" value="P-loop containing nucleoside triphosphate hydrolases"/>
    <property type="match status" value="1"/>
</dbReference>
<keyword evidence="5 10" id="KW-0547">Nucleotide-binding</keyword>
<keyword evidence="7 10" id="KW-0067">ATP-binding</keyword>
<dbReference type="PANTHER" id="PTHR11441">
    <property type="entry name" value="THYMIDINE KINASE"/>
    <property type="match status" value="1"/>
</dbReference>
<keyword evidence="4 10" id="KW-0808">Transferase</keyword>
<feature type="active site" description="Proton acceptor" evidence="8">
    <location>
        <position position="93"/>
    </location>
</feature>
<dbReference type="EC" id="2.7.1.21" evidence="2 10"/>
<evidence type="ECO:0000256" key="8">
    <source>
        <dbReference type="PIRSR" id="PIRSR035805-1"/>
    </source>
</evidence>
<sequence>MHYVELHLGPMFSGKTSHLNQLASRTLAVGHTVELWLPPMSEAGRVNAQKSQKVTHIPDNVPIHYLEDAQLTADFLQSLHYPEEKIDVVLIDETHFFAREPLLQLLLSNLPANHPYAQSEFHCFGLNGTYQLTAWPTISALLPIATKITHYQANCSRCGYKVKAGFSHLKELHPKNDAIKIEGGSDLYEALCYQCISKLQDK</sequence>
<keyword evidence="6 10" id="KW-0418">Kinase</keyword>
<dbReference type="RefSeq" id="WP_167695454.1">
    <property type="nucleotide sequence ID" value="NZ_CP118181.1"/>
</dbReference>
<evidence type="ECO:0000256" key="4">
    <source>
        <dbReference type="ARBA" id="ARBA00022679"/>
    </source>
</evidence>
<evidence type="ECO:0000256" key="11">
    <source>
        <dbReference type="RuleBase" id="RU004165"/>
    </source>
</evidence>
<evidence type="ECO:0000256" key="1">
    <source>
        <dbReference type="ARBA" id="ARBA00007587"/>
    </source>
</evidence>
<evidence type="ECO:0000313" key="13">
    <source>
        <dbReference type="Proteomes" id="UP000778951"/>
    </source>
</evidence>